<dbReference type="GO" id="GO:0016853">
    <property type="term" value="F:isomerase activity"/>
    <property type="evidence" value="ECO:0007669"/>
    <property type="project" value="UniProtKB-KW"/>
</dbReference>
<dbReference type="PANTHER" id="PTHR12110">
    <property type="entry name" value="HYDROXYPYRUVATE ISOMERASE"/>
    <property type="match status" value="1"/>
</dbReference>
<organism evidence="2 3">
    <name type="scientific">Methanocorpusculum vombati</name>
    <dbReference type="NCBI Taxonomy" id="3002864"/>
    <lineage>
        <taxon>Archaea</taxon>
        <taxon>Methanobacteriati</taxon>
        <taxon>Methanobacteriota</taxon>
        <taxon>Stenosarchaea group</taxon>
        <taxon>Methanomicrobia</taxon>
        <taxon>Methanomicrobiales</taxon>
        <taxon>Methanocorpusculaceae</taxon>
        <taxon>Methanocorpusculum</taxon>
    </lineage>
</organism>
<evidence type="ECO:0000313" key="2">
    <source>
        <dbReference type="EMBL" id="MCZ0862185.1"/>
    </source>
</evidence>
<dbReference type="Gene3D" id="3.20.20.150">
    <property type="entry name" value="Divalent-metal-dependent TIM barrel enzymes"/>
    <property type="match status" value="1"/>
</dbReference>
<comment type="caution">
    <text evidence="2">The sequence shown here is derived from an EMBL/GenBank/DDBJ whole genome shotgun (WGS) entry which is preliminary data.</text>
</comment>
<sequence length="253" mass="27841">MRRFGVSTNCLMAEPLADALMRLSEICDLVEIQCDAQHSLFGYEDACREFDLRYTIHAPTGDGNIASAFEPMRRASIAVIRETAEAGDRIGAETLVIHPGFCLYPDEWDASTAAMLRSFAELGEMQEEFSIRFAVENLGSWDCCRFQAPDLLTCIRECGLSFVLDVGHANLTGTLKAFLTKRPDHLHLHDNCGVWDEHAACGSGTIDFAPVLAAAGSATMIVEVMRFEDVERSLSFLDGLQMNGCAMTNNNSQ</sequence>
<dbReference type="InterPro" id="IPR036237">
    <property type="entry name" value="Xyl_isomerase-like_sf"/>
</dbReference>
<dbReference type="Proteomes" id="UP001141336">
    <property type="component" value="Unassembled WGS sequence"/>
</dbReference>
<dbReference type="RefSeq" id="WP_268922409.1">
    <property type="nucleotide sequence ID" value="NZ_JAPTGC010000003.1"/>
</dbReference>
<dbReference type="Pfam" id="PF01261">
    <property type="entry name" value="AP_endonuc_2"/>
    <property type="match status" value="1"/>
</dbReference>
<keyword evidence="3" id="KW-1185">Reference proteome</keyword>
<protein>
    <submittedName>
        <fullName evidence="2">Sugar phosphate isomerase/epimerase</fullName>
    </submittedName>
</protein>
<dbReference type="SUPFAM" id="SSF51658">
    <property type="entry name" value="Xylose isomerase-like"/>
    <property type="match status" value="1"/>
</dbReference>
<keyword evidence="2" id="KW-0413">Isomerase</keyword>
<reference evidence="2" key="1">
    <citation type="submission" date="2022-12" db="EMBL/GenBank/DDBJ databases">
        <title>Isolation and characterisation of novel Methanocorpusculum spp. from native Australian herbivores indicates the genus is ancestrally host-associated.</title>
        <authorList>
            <person name="Volmer J.G."/>
            <person name="Soo R.M."/>
            <person name="Evans P.N."/>
            <person name="Hoedt E.C."/>
            <person name="Astorga Alsina A.L."/>
            <person name="Woodcroft B.J."/>
            <person name="Tyson G.W."/>
            <person name="Hugenholtz P."/>
            <person name="Morrison M."/>
        </authorList>
    </citation>
    <scope>NUCLEOTIDE SEQUENCE</scope>
    <source>
        <strain evidence="2">CW153</strain>
    </source>
</reference>
<dbReference type="PANTHER" id="PTHR12110:SF21">
    <property type="entry name" value="XYLOSE ISOMERASE-LIKE TIM BARREL DOMAIN-CONTAINING PROTEIN"/>
    <property type="match status" value="1"/>
</dbReference>
<evidence type="ECO:0000313" key="3">
    <source>
        <dbReference type="Proteomes" id="UP001141336"/>
    </source>
</evidence>
<accession>A0ABT4IM49</accession>
<name>A0ABT4IM49_9EURY</name>
<dbReference type="EMBL" id="JAPTGC010000003">
    <property type="protein sequence ID" value="MCZ0862185.1"/>
    <property type="molecule type" value="Genomic_DNA"/>
</dbReference>
<feature type="domain" description="Xylose isomerase-like TIM barrel" evidence="1">
    <location>
        <begin position="45"/>
        <end position="224"/>
    </location>
</feature>
<gene>
    <name evidence="2" type="ORF">O0S09_02800</name>
</gene>
<proteinExistence type="predicted"/>
<evidence type="ECO:0000259" key="1">
    <source>
        <dbReference type="Pfam" id="PF01261"/>
    </source>
</evidence>
<dbReference type="InterPro" id="IPR013022">
    <property type="entry name" value="Xyl_isomerase-like_TIM-brl"/>
</dbReference>
<dbReference type="InterPro" id="IPR050312">
    <property type="entry name" value="IolE/XylAMocC-like"/>
</dbReference>